<evidence type="ECO:0000313" key="2">
    <source>
        <dbReference type="Proteomes" id="UP000324758"/>
    </source>
</evidence>
<proteinExistence type="predicted"/>
<gene>
    <name evidence="1" type="ORF">FXB40_36985</name>
</gene>
<name>A0A5D3K7G2_9BRAD</name>
<dbReference type="InterPro" id="IPR050123">
    <property type="entry name" value="Prok_molybdopt-oxidoreductase"/>
</dbReference>
<evidence type="ECO:0000313" key="1">
    <source>
        <dbReference type="EMBL" id="TYL89196.1"/>
    </source>
</evidence>
<reference evidence="1 2" key="1">
    <citation type="submission" date="2019-08" db="EMBL/GenBank/DDBJ databases">
        <title>Bradyrhizobium hipponensis sp. nov., a rhizobium isolated from a Lupinus angustifolius root nodule in Tunisia.</title>
        <authorList>
            <person name="Off K."/>
            <person name="Rejili M."/>
            <person name="Mars M."/>
            <person name="Brachmann A."/>
            <person name="Marin M."/>
        </authorList>
    </citation>
    <scope>NUCLEOTIDE SEQUENCE [LARGE SCALE GENOMIC DNA]</scope>
    <source>
        <strain evidence="1 2">CTAW71</strain>
    </source>
</reference>
<dbReference type="PANTHER" id="PTHR43105:SF4">
    <property type="entry name" value="PROTEIN YDEP"/>
    <property type="match status" value="1"/>
</dbReference>
<protein>
    <submittedName>
        <fullName evidence="1">Formate dehydrogenase</fullName>
    </submittedName>
</protein>
<dbReference type="AlphaFoldDB" id="A0A5D3K7G2"/>
<keyword evidence="2" id="KW-1185">Reference proteome</keyword>
<dbReference type="GO" id="GO:0016020">
    <property type="term" value="C:membrane"/>
    <property type="evidence" value="ECO:0007669"/>
    <property type="project" value="TreeGrafter"/>
</dbReference>
<comment type="caution">
    <text evidence="1">The sequence shown here is derived from an EMBL/GenBank/DDBJ whole genome shotgun (WGS) entry which is preliminary data.</text>
</comment>
<organism evidence="1 2">
    <name type="scientific">Bradyrhizobium rifense</name>
    <dbReference type="NCBI Taxonomy" id="515499"/>
    <lineage>
        <taxon>Bacteria</taxon>
        <taxon>Pseudomonadati</taxon>
        <taxon>Pseudomonadota</taxon>
        <taxon>Alphaproteobacteria</taxon>
        <taxon>Hyphomicrobiales</taxon>
        <taxon>Nitrobacteraceae</taxon>
        <taxon>Bradyrhizobium</taxon>
    </lineage>
</organism>
<feature type="non-terminal residue" evidence="1">
    <location>
        <position position="175"/>
    </location>
</feature>
<sequence>MARSRRLSPNLKVERYDAPAGGWGSVRSLARSLARSHVPFSGSRVLLKQNKPDGFACVSCAWAKPADPRVFEFCENGAKATTWEITHKRVTPEFFDHHPVSELDAWDDHQLEAAGRLTHPMRFDAASDKYVPASWDEAFAEIGRELRELAPDSAVFYTSGRASLETSFMYGLLAR</sequence>
<dbReference type="SUPFAM" id="SSF53706">
    <property type="entry name" value="Formate dehydrogenase/DMSO reductase, domains 1-3"/>
    <property type="match status" value="1"/>
</dbReference>
<dbReference type="PANTHER" id="PTHR43105">
    <property type="entry name" value="RESPIRATORY NITRATE REDUCTASE"/>
    <property type="match status" value="1"/>
</dbReference>
<accession>A0A5D3K7G2</accession>
<dbReference type="EMBL" id="VSSS01000062">
    <property type="protein sequence ID" value="TYL89196.1"/>
    <property type="molecule type" value="Genomic_DNA"/>
</dbReference>
<dbReference type="Proteomes" id="UP000324758">
    <property type="component" value="Unassembled WGS sequence"/>
</dbReference>